<dbReference type="AlphaFoldDB" id="A0A2P5WCP6"/>
<sequence length="151" mass="16897">MILKKAPKGRWLGGHKSHQPTELVLRQPSRCSGPQLKVKPEVFGKVLFGALGGTAGEGDEFSWLDPQMMTLPSSSSKQVRWFSFLVKMTPVFGEIFGLFSHGPKHACVLARVSVKNLYSRAPLVLYYFLRMAHVLPSDSFLIKKVAPYCQF</sequence>
<organism evidence="1 2">
    <name type="scientific">Gossypium barbadense</name>
    <name type="common">Sea Island cotton</name>
    <name type="synonym">Hibiscus barbadensis</name>
    <dbReference type="NCBI Taxonomy" id="3634"/>
    <lineage>
        <taxon>Eukaryota</taxon>
        <taxon>Viridiplantae</taxon>
        <taxon>Streptophyta</taxon>
        <taxon>Embryophyta</taxon>
        <taxon>Tracheophyta</taxon>
        <taxon>Spermatophyta</taxon>
        <taxon>Magnoliopsida</taxon>
        <taxon>eudicotyledons</taxon>
        <taxon>Gunneridae</taxon>
        <taxon>Pentapetalae</taxon>
        <taxon>rosids</taxon>
        <taxon>malvids</taxon>
        <taxon>Malvales</taxon>
        <taxon>Malvaceae</taxon>
        <taxon>Malvoideae</taxon>
        <taxon>Gossypium</taxon>
    </lineage>
</organism>
<name>A0A2P5WCP6_GOSBA</name>
<proteinExistence type="predicted"/>
<accession>A0A2P5WCP6</accession>
<evidence type="ECO:0000313" key="2">
    <source>
        <dbReference type="Proteomes" id="UP000239757"/>
    </source>
</evidence>
<protein>
    <submittedName>
        <fullName evidence="1">Uncharacterized protein</fullName>
    </submittedName>
</protein>
<gene>
    <name evidence="1" type="ORF">GOBAR_AA31809</name>
</gene>
<reference evidence="1 2" key="1">
    <citation type="submission" date="2015-01" db="EMBL/GenBank/DDBJ databases">
        <title>Genome of allotetraploid Gossypium barbadense reveals genomic plasticity and fiber elongation in cotton evolution.</title>
        <authorList>
            <person name="Chen X."/>
            <person name="Liu X."/>
            <person name="Zhao B."/>
            <person name="Zheng H."/>
            <person name="Hu Y."/>
            <person name="Lu G."/>
            <person name="Yang C."/>
            <person name="Chen J."/>
            <person name="Shan C."/>
            <person name="Zhang L."/>
            <person name="Zhou Y."/>
            <person name="Wang L."/>
            <person name="Guo W."/>
            <person name="Bai Y."/>
            <person name="Ruan J."/>
            <person name="Shangguan X."/>
            <person name="Mao Y."/>
            <person name="Jiang J."/>
            <person name="Zhu Y."/>
            <person name="Lei J."/>
            <person name="Kang H."/>
            <person name="Chen S."/>
            <person name="He X."/>
            <person name="Wang R."/>
            <person name="Wang Y."/>
            <person name="Chen J."/>
            <person name="Wang L."/>
            <person name="Yu S."/>
            <person name="Wang B."/>
            <person name="Wei J."/>
            <person name="Song S."/>
            <person name="Lu X."/>
            <person name="Gao Z."/>
            <person name="Gu W."/>
            <person name="Deng X."/>
            <person name="Ma D."/>
            <person name="Wang S."/>
            <person name="Liang W."/>
            <person name="Fang L."/>
            <person name="Cai C."/>
            <person name="Zhu X."/>
            <person name="Zhou B."/>
            <person name="Zhang Y."/>
            <person name="Chen Z."/>
            <person name="Xu S."/>
            <person name="Zhu R."/>
            <person name="Wang S."/>
            <person name="Zhang T."/>
            <person name="Zhao G."/>
        </authorList>
    </citation>
    <scope>NUCLEOTIDE SEQUENCE [LARGE SCALE GENOMIC DNA]</scope>
    <source>
        <strain evidence="2">cv. Xinhai21</strain>
        <tissue evidence="1">Leaf</tissue>
    </source>
</reference>
<dbReference type="EMBL" id="KZ668135">
    <property type="protein sequence ID" value="PPR88874.1"/>
    <property type="molecule type" value="Genomic_DNA"/>
</dbReference>
<evidence type="ECO:0000313" key="1">
    <source>
        <dbReference type="EMBL" id="PPR88874.1"/>
    </source>
</evidence>
<dbReference type="Proteomes" id="UP000239757">
    <property type="component" value="Unassembled WGS sequence"/>
</dbReference>